<dbReference type="Gene3D" id="3.10.640.10">
    <property type="entry name" value="Restriction endonuclease-like alpha-beta roll domain"/>
    <property type="match status" value="1"/>
</dbReference>
<evidence type="ECO:0000313" key="2">
    <source>
        <dbReference type="Proteomes" id="UP000019460"/>
    </source>
</evidence>
<accession>W9VLP2</accession>
<dbReference type="EMBL" id="AONC01000003">
    <property type="protein sequence ID" value="EXJ17022.1"/>
    <property type="molecule type" value="Genomic_DNA"/>
</dbReference>
<dbReference type="PIRSF" id="PIRSF011484">
    <property type="entry name" value="YaeQ"/>
    <property type="match status" value="1"/>
</dbReference>
<dbReference type="CDD" id="cd22368">
    <property type="entry name" value="YaeQ-like"/>
    <property type="match status" value="1"/>
</dbReference>
<dbReference type="AlphaFoldDB" id="W9VLP2"/>
<dbReference type="InterPro" id="IPR009822">
    <property type="entry name" value="YaeQ"/>
</dbReference>
<dbReference type="PANTHER" id="PTHR38784:SF1">
    <property type="entry name" value="SUCROSE PHOSPHORYLASE"/>
    <property type="match status" value="1"/>
</dbReference>
<organism evidence="1 2">
    <name type="scientific">Imhoffiella purpurea</name>
    <dbReference type="NCBI Taxonomy" id="1249627"/>
    <lineage>
        <taxon>Bacteria</taxon>
        <taxon>Pseudomonadati</taxon>
        <taxon>Pseudomonadota</taxon>
        <taxon>Gammaproteobacteria</taxon>
        <taxon>Chromatiales</taxon>
        <taxon>Chromatiaceae</taxon>
        <taxon>Imhoffiella</taxon>
    </lineage>
</organism>
<gene>
    <name evidence="1" type="ORF">D779_1845</name>
</gene>
<dbReference type="SMART" id="SM01322">
    <property type="entry name" value="YaeQ"/>
    <property type="match status" value="1"/>
</dbReference>
<reference evidence="1 2" key="1">
    <citation type="submission" date="2012-11" db="EMBL/GenBank/DDBJ databases">
        <title>Genome assembly of Thiorhodococcus sp. AK35.</title>
        <authorList>
            <person name="Nupur N."/>
            <person name="Khatri I."/>
            <person name="Subramanian S."/>
            <person name="Pinnaka A."/>
        </authorList>
    </citation>
    <scope>NUCLEOTIDE SEQUENCE [LARGE SCALE GENOMIC DNA]</scope>
    <source>
        <strain evidence="1 2">AK35</strain>
    </source>
</reference>
<dbReference type="InterPro" id="IPR038590">
    <property type="entry name" value="YaeQ_sf"/>
</dbReference>
<dbReference type="InterPro" id="IPR011335">
    <property type="entry name" value="Restrct_endonuc-II-like"/>
</dbReference>
<dbReference type="eggNOG" id="COG4681">
    <property type="taxonomic scope" value="Bacteria"/>
</dbReference>
<dbReference type="Pfam" id="PF07152">
    <property type="entry name" value="YaeQ"/>
    <property type="match status" value="1"/>
</dbReference>
<dbReference type="STRING" id="1249627.D779_1845"/>
<dbReference type="OrthoDB" id="5293309at2"/>
<comment type="caution">
    <text evidence="1">The sequence shown here is derived from an EMBL/GenBank/DDBJ whole genome shotgun (WGS) entry which is preliminary data.</text>
</comment>
<sequence length="183" mass="20888">MALKATIFKAQVQISDLDRHYYESHALTLARHPSETDTRLMVRLLAFCLHADERLLFTKGLSTDEEPDLWQQSLSGEIECWIELGQPDERRLRQASGRAHEVILINYGGRSSDIWWEQNRDGLQRLRNLRVLDLDSETVQSLAGLAGRNMDLQCTLDGGQVWIGNADTTVEITPTIRQDIRSD</sequence>
<dbReference type="Proteomes" id="UP000019460">
    <property type="component" value="Unassembled WGS sequence"/>
</dbReference>
<dbReference type="SUPFAM" id="SSF52980">
    <property type="entry name" value="Restriction endonuclease-like"/>
    <property type="match status" value="1"/>
</dbReference>
<dbReference type="PATRIC" id="fig|1249627.3.peg.306"/>
<evidence type="ECO:0000313" key="1">
    <source>
        <dbReference type="EMBL" id="EXJ17022.1"/>
    </source>
</evidence>
<dbReference type="PANTHER" id="PTHR38784">
    <property type="entry name" value="SUCROSE PHOSPHORYLASE"/>
    <property type="match status" value="1"/>
</dbReference>
<proteinExistence type="predicted"/>
<name>W9VLP2_9GAMM</name>
<protein>
    <submittedName>
        <fullName evidence="1">YaeQ protein</fullName>
    </submittedName>
</protein>
<keyword evidence="2" id="KW-1185">Reference proteome</keyword>
<dbReference type="RefSeq" id="WP_043748346.1">
    <property type="nucleotide sequence ID" value="NZ_AONC01000003.1"/>
</dbReference>